<evidence type="ECO:0000313" key="2">
    <source>
        <dbReference type="EMBL" id="RKO92893.1"/>
    </source>
</evidence>
<dbReference type="AlphaFoldDB" id="A0A4P9WLD9"/>
<organism evidence="2 3">
    <name type="scientific">Blyttiomyces helicus</name>
    <dbReference type="NCBI Taxonomy" id="388810"/>
    <lineage>
        <taxon>Eukaryota</taxon>
        <taxon>Fungi</taxon>
        <taxon>Fungi incertae sedis</taxon>
        <taxon>Chytridiomycota</taxon>
        <taxon>Chytridiomycota incertae sedis</taxon>
        <taxon>Chytridiomycetes</taxon>
        <taxon>Chytridiomycetes incertae sedis</taxon>
        <taxon>Blyttiomyces</taxon>
    </lineage>
</organism>
<name>A0A4P9WLD9_9FUNG</name>
<feature type="region of interest" description="Disordered" evidence="1">
    <location>
        <begin position="597"/>
        <end position="676"/>
    </location>
</feature>
<feature type="region of interest" description="Disordered" evidence="1">
    <location>
        <begin position="387"/>
        <end position="406"/>
    </location>
</feature>
<feature type="compositionally biased region" description="Basic residues" evidence="1">
    <location>
        <begin position="610"/>
        <end position="619"/>
    </location>
</feature>
<feature type="compositionally biased region" description="Polar residues" evidence="1">
    <location>
        <begin position="642"/>
        <end position="666"/>
    </location>
</feature>
<evidence type="ECO:0000313" key="3">
    <source>
        <dbReference type="Proteomes" id="UP000269721"/>
    </source>
</evidence>
<feature type="compositionally biased region" description="Pro residues" evidence="1">
    <location>
        <begin position="620"/>
        <end position="632"/>
    </location>
</feature>
<feature type="region of interest" description="Disordered" evidence="1">
    <location>
        <begin position="414"/>
        <end position="442"/>
    </location>
</feature>
<dbReference type="Proteomes" id="UP000269721">
    <property type="component" value="Unassembled WGS sequence"/>
</dbReference>
<dbReference type="EMBL" id="KZ994454">
    <property type="protein sequence ID" value="RKO92893.1"/>
    <property type="molecule type" value="Genomic_DNA"/>
</dbReference>
<reference evidence="3" key="1">
    <citation type="journal article" date="2018" name="Nat. Microbiol.">
        <title>Leveraging single-cell genomics to expand the fungal tree of life.</title>
        <authorList>
            <person name="Ahrendt S.R."/>
            <person name="Quandt C.A."/>
            <person name="Ciobanu D."/>
            <person name="Clum A."/>
            <person name="Salamov A."/>
            <person name="Andreopoulos B."/>
            <person name="Cheng J.F."/>
            <person name="Woyke T."/>
            <person name="Pelin A."/>
            <person name="Henrissat B."/>
            <person name="Reynolds N.K."/>
            <person name="Benny G.L."/>
            <person name="Smith M.E."/>
            <person name="James T.Y."/>
            <person name="Grigoriev I.V."/>
        </authorList>
    </citation>
    <scope>NUCLEOTIDE SEQUENCE [LARGE SCALE GENOMIC DNA]</scope>
</reference>
<proteinExistence type="predicted"/>
<accession>A0A4P9WLD9</accession>
<feature type="compositionally biased region" description="Low complexity" evidence="1">
    <location>
        <begin position="433"/>
        <end position="442"/>
    </location>
</feature>
<sequence>MGGMVERGARNCSQTKLASLLAPTAFRSLFYLIWSPHPPTLPEGFITGLHFVATGEGLRVGRDESHEEDRSIVSDPRGPIRLLRSPGGTGLSVQMVPPTPLSRPPSPKRSRKELLILDDDGRVRDSVPLSQTEPTLCLASAVSPSDPVGQSIFFRKLCHFKYDRNELPPPPTFLSSTQENSALAAVSPILVFLHTQTQEILPLRGAPCVVMTAPPINRATSALLRSSVLARPGLELSFRSFSGGLHSVEKSLEECDKALDALTDLREMRPSAYKFWLKNFGLDTGAIGTRQVIDRLLVSGLPVRPDSMRKRQMTVHDFCTYVLDKRVLQDAFPAEPWASEGLWNDSGVKKPLLADRAPARPPAISTATHGQGSPVAAAKANDQVVEAMGRPPGTMNHPAPTPGPRAAANLRTMAEHVSRAGLKSPLSPSVGKSASPKIAQSAAADAAPVPTLAHVKVPPPPVVAPGTQRAAAQTPATPAADPSSRTTPTKSAFAAVRVADAPQVPSTPSLSPPPSKKPELTPVSRWASQELITITVTEPDPKIPQHATPNPPRIRAHREIEISVSFQPFSNAPARIEVNPISSEAQLFPFHDAADDVHSHMTSTHAAPPRPKRAPKAKRAPPPPITSSPPPSNHHQLVDTATRITTQPDPNSSSSAIPRTQHSPTPAGSKPHIISAEKEDFAQWLKRIREARD</sequence>
<gene>
    <name evidence="2" type="ORF">BDK51DRAFT_47558</name>
</gene>
<protein>
    <submittedName>
        <fullName evidence="2">Uncharacterized protein</fullName>
    </submittedName>
</protein>
<feature type="region of interest" description="Disordered" evidence="1">
    <location>
        <begin position="85"/>
        <end position="109"/>
    </location>
</feature>
<feature type="compositionally biased region" description="Low complexity" evidence="1">
    <location>
        <begin position="464"/>
        <end position="489"/>
    </location>
</feature>
<feature type="region of interest" description="Disordered" evidence="1">
    <location>
        <begin position="457"/>
        <end position="523"/>
    </location>
</feature>
<keyword evidence="3" id="KW-1185">Reference proteome</keyword>
<evidence type="ECO:0000256" key="1">
    <source>
        <dbReference type="SAM" id="MobiDB-lite"/>
    </source>
</evidence>